<dbReference type="PANTHER" id="PTHR35807">
    <property type="entry name" value="TRANSCRIPTIONAL REGULATOR REDD-RELATED"/>
    <property type="match status" value="1"/>
</dbReference>
<dbReference type="GO" id="GO:0003677">
    <property type="term" value="F:DNA binding"/>
    <property type="evidence" value="ECO:0007669"/>
    <property type="project" value="InterPro"/>
</dbReference>
<dbReference type="EMBL" id="QWGP01000004">
    <property type="protein sequence ID" value="RHZ96957.1"/>
    <property type="molecule type" value="Genomic_DNA"/>
</dbReference>
<dbReference type="InterPro" id="IPR011990">
    <property type="entry name" value="TPR-like_helical_dom_sf"/>
</dbReference>
<feature type="compositionally biased region" description="Pro residues" evidence="1">
    <location>
        <begin position="229"/>
        <end position="238"/>
    </location>
</feature>
<dbReference type="Gene3D" id="1.25.40.10">
    <property type="entry name" value="Tetratricopeptide repeat domain"/>
    <property type="match status" value="1"/>
</dbReference>
<evidence type="ECO:0000313" key="2">
    <source>
        <dbReference type="EMBL" id="RHZ96957.1"/>
    </source>
</evidence>
<dbReference type="SUPFAM" id="SSF48452">
    <property type="entry name" value="TPR-like"/>
    <property type="match status" value="1"/>
</dbReference>
<accession>A0AAX1UP75</accession>
<feature type="region of interest" description="Disordered" evidence="1">
    <location>
        <begin position="208"/>
        <end position="243"/>
    </location>
</feature>
<gene>
    <name evidence="2" type="ORF">D1114_05715</name>
</gene>
<dbReference type="InterPro" id="IPR036388">
    <property type="entry name" value="WH-like_DNA-bd_sf"/>
</dbReference>
<organism evidence="2 3">
    <name type="scientific">Cereibacter sphaeroides</name>
    <name type="common">Rhodobacter sphaeroides</name>
    <dbReference type="NCBI Taxonomy" id="1063"/>
    <lineage>
        <taxon>Bacteria</taxon>
        <taxon>Pseudomonadati</taxon>
        <taxon>Pseudomonadota</taxon>
        <taxon>Alphaproteobacteria</taxon>
        <taxon>Rhodobacterales</taxon>
        <taxon>Paracoccaceae</taxon>
        <taxon>Cereibacter</taxon>
    </lineage>
</organism>
<dbReference type="SUPFAM" id="SSF46894">
    <property type="entry name" value="C-terminal effector domain of the bipartite response regulators"/>
    <property type="match status" value="1"/>
</dbReference>
<sequence length="644" mass="70274">MLCGTASAVGAARVQPFIIVNALPGVAARSLWRERAVAGAASEEPAADRMTGASPDLRMYLFGPFTLLGPDGEELTPKSRKSRAILAMLAVAPRGSRSRVWLRDKLWSDRGEDQASASLRQALLDIRKSLGPRAAHVLTADKNTVSLDLAAVVVDALELAARERRGEDGSTEHFLEGIDVRDPEFEDWLALERQSWFARLEEAGFEADLAPRPAPSEARREASQAVPRTSPPAAPQPPQSLLRQEDEGGWRVAMMPPVILGGDPAAAVLQADVQRALRRALVEAGDLRLVDMAPVALGDLGAGLAGGGLLARLPEQVHLSVQVRVLADHSYLRVGIVLQNPADNALVWSDEVIVPRRESIGEASFAMPLIVRATEEATLHFLRRHGTEGAEAEGRIAAAVASMFRLARGDLDRSEEILRRHLDRTPTAQGYAWLAFLNTFRVGQRFNPADAPLIEETQHLARRALGLEPNNALVSALVGHIHSYLFGEFDYAAALFEQSLRVNPAQTLAWDLYAMLHAYAGQPKRALAMARWARHLGAFSPHRYYFETTRAITGNFSGDHQTAIDAGQSALAERPDFNSLLRVLVSSNAHLDRPEEARLFLERLLQVEPNFSVASLRDAGYPGLDTEGGRHFLDGLVKAGVRKH</sequence>
<reference evidence="2 3" key="1">
    <citation type="submission" date="2018-08" db="EMBL/GenBank/DDBJ databases">
        <title>Draft genome sequence of Rhodobacter sphaeroides FY.</title>
        <authorList>
            <person name="Rayyan A."/>
            <person name="Meyer T.E."/>
            <person name="Kyndt J.A."/>
        </authorList>
    </citation>
    <scope>NUCLEOTIDE SEQUENCE [LARGE SCALE GENOMIC DNA]</scope>
    <source>
        <strain evidence="2 3">FY</strain>
    </source>
</reference>
<dbReference type="InterPro" id="IPR016032">
    <property type="entry name" value="Sig_transdc_resp-reg_C-effctor"/>
</dbReference>
<dbReference type="Gene3D" id="1.10.10.10">
    <property type="entry name" value="Winged helix-like DNA-binding domain superfamily/Winged helix DNA-binding domain"/>
    <property type="match status" value="1"/>
</dbReference>
<dbReference type="AlphaFoldDB" id="A0AAX1UP75"/>
<name>A0AAX1UP75_CERSP</name>
<evidence type="ECO:0000313" key="3">
    <source>
        <dbReference type="Proteomes" id="UP000266305"/>
    </source>
</evidence>
<dbReference type="Proteomes" id="UP000266305">
    <property type="component" value="Unassembled WGS sequence"/>
</dbReference>
<proteinExistence type="predicted"/>
<evidence type="ECO:0000256" key="1">
    <source>
        <dbReference type="SAM" id="MobiDB-lite"/>
    </source>
</evidence>
<dbReference type="GO" id="GO:0006355">
    <property type="term" value="P:regulation of DNA-templated transcription"/>
    <property type="evidence" value="ECO:0007669"/>
    <property type="project" value="InterPro"/>
</dbReference>
<comment type="caution">
    <text evidence="2">The sequence shown here is derived from an EMBL/GenBank/DDBJ whole genome shotgun (WGS) entry which is preliminary data.</text>
</comment>
<dbReference type="RefSeq" id="WP_118999530.1">
    <property type="nucleotide sequence ID" value="NZ_QWGP01000004.1"/>
</dbReference>
<protein>
    <submittedName>
        <fullName evidence="2">SARP family transcriptional regulator</fullName>
    </submittedName>
</protein>
<dbReference type="InterPro" id="IPR051677">
    <property type="entry name" value="AfsR-DnrI-RedD_regulator"/>
</dbReference>